<evidence type="ECO:0000259" key="10">
    <source>
        <dbReference type="Pfam" id="PF01432"/>
    </source>
</evidence>
<evidence type="ECO:0000256" key="4">
    <source>
        <dbReference type="ARBA" id="ARBA00022801"/>
    </source>
</evidence>
<dbReference type="Gene3D" id="1.10.1370.10">
    <property type="entry name" value="Neurolysin, domain 3"/>
    <property type="match status" value="1"/>
</dbReference>
<dbReference type="GO" id="GO:0005829">
    <property type="term" value="C:cytosol"/>
    <property type="evidence" value="ECO:0007669"/>
    <property type="project" value="UniProtKB-ARBA"/>
</dbReference>
<comment type="cofactor">
    <cofactor evidence="9">
        <name>Zn(2+)</name>
        <dbReference type="ChEBI" id="CHEBI:29105"/>
    </cofactor>
    <text evidence="9">Binds 1 zinc ion.</text>
</comment>
<dbReference type="InterPro" id="IPR034005">
    <property type="entry name" value="M3A_DCP"/>
</dbReference>
<dbReference type="InterPro" id="IPR024077">
    <property type="entry name" value="Neurolysin/TOP_dom2"/>
</dbReference>
<sequence>MHLLIGMSQPEPLPHPFLDPTFHVSWSSLDPAAIEGDITLALANAQERIDAIANQDPAVATYATTILALEDAAEELYRAWGFADHLTSVCEGPAIRAAFNAMLPKVTEFSTRIYLNEKLWLVVKAVAEQPATKALTGIHQRLVEDTLRSFVDHGADLHADRRAEFEAISCELSSLTQKYSENVLDSTNAWELIVNDEAELAGLPESAREGARENALAKGHGTEEAPKWRFTLHSPSAFPVMQYADCESLRRKVWEGSTTIGRTEANDNTPLVGKILRLRQRKAELLDRKDYAELTLAPRMVKSGTAALEFVETLHDKVKGAFQQEVAELQAFKAEHTGGSAEDLLQPWDASYWAEKRRQAEFDFDEEELRPYFPLHNVIDGLFALTERLFGVTIVKRSTYYVNPETGAEQHADEPGDMEPVEVWHSDVRFYDLLDDDGTHLGSFYADWFPRESKRAGAWMNALRTGGPRKNGFAPHLGLMAGNMSKPTGNKPALMTHREVETIFHEFGHLLHHLLGRVEIRSLNGTNVAWDFVELPSQIMENWCWERNALDLFARHYADGDVIPDELYDKMMAARNYMQGAATMRQLAFGKLDLELHIKHAKDAADQDLDALIDEILDGYTAQYATKPPSIIRRFTHLFSDPVGYACGYYSYKWAEVLEADCFTRFQKEGVLNGETGRAFRTAILEKGDSEPPEKLFRDFLGRDPDADALLRRAGLLAKV</sequence>
<protein>
    <recommendedName>
        <fullName evidence="8">oligopeptidase A</fullName>
        <ecNumber evidence="8">3.4.24.70</ecNumber>
    </recommendedName>
</protein>
<evidence type="ECO:0000313" key="13">
    <source>
        <dbReference type="Proteomes" id="UP000642829"/>
    </source>
</evidence>
<keyword evidence="2 9" id="KW-0645">Protease</keyword>
<dbReference type="Pfam" id="PF19310">
    <property type="entry name" value="TOP_N"/>
    <property type="match status" value="1"/>
</dbReference>
<dbReference type="EC" id="3.4.24.70" evidence="8"/>
<evidence type="ECO:0000313" key="12">
    <source>
        <dbReference type="EMBL" id="GHB93606.1"/>
    </source>
</evidence>
<keyword evidence="3 9" id="KW-0479">Metal-binding</keyword>
<feature type="domain" description="Oligopeptidase A N-terminal" evidence="11">
    <location>
        <begin position="60"/>
        <end position="162"/>
    </location>
</feature>
<dbReference type="PANTHER" id="PTHR43660:SF1">
    <property type="entry name" value="DIPEPTIDYL CARBOXYPEPTIDASE"/>
    <property type="match status" value="1"/>
</dbReference>
<evidence type="ECO:0000256" key="5">
    <source>
        <dbReference type="ARBA" id="ARBA00022833"/>
    </source>
</evidence>
<dbReference type="GO" id="GO:0046872">
    <property type="term" value="F:metal ion binding"/>
    <property type="evidence" value="ECO:0007669"/>
    <property type="project" value="UniProtKB-UniRule"/>
</dbReference>
<name>A0A8J3DDJ8_9BACT</name>
<comment type="similarity">
    <text evidence="1 9">Belongs to the peptidase M3 family.</text>
</comment>
<dbReference type="Gene3D" id="1.10.1370.40">
    <property type="match status" value="1"/>
</dbReference>
<reference evidence="12" key="1">
    <citation type="journal article" date="2014" name="Int. J. Syst. Evol. Microbiol.">
        <title>Complete genome sequence of Corynebacterium casei LMG S-19264T (=DSM 44701T), isolated from a smear-ripened cheese.</title>
        <authorList>
            <consortium name="US DOE Joint Genome Institute (JGI-PGF)"/>
            <person name="Walter F."/>
            <person name="Albersmeier A."/>
            <person name="Kalinowski J."/>
            <person name="Ruckert C."/>
        </authorList>
    </citation>
    <scope>NUCLEOTIDE SEQUENCE</scope>
    <source>
        <strain evidence="12">KCTC 12870</strain>
    </source>
</reference>
<evidence type="ECO:0000256" key="2">
    <source>
        <dbReference type="ARBA" id="ARBA00022670"/>
    </source>
</evidence>
<dbReference type="Proteomes" id="UP000642829">
    <property type="component" value="Unassembled WGS sequence"/>
</dbReference>
<evidence type="ECO:0000259" key="11">
    <source>
        <dbReference type="Pfam" id="PF19310"/>
    </source>
</evidence>
<dbReference type="GO" id="GO:0006508">
    <property type="term" value="P:proteolysis"/>
    <property type="evidence" value="ECO:0007669"/>
    <property type="project" value="UniProtKB-KW"/>
</dbReference>
<dbReference type="Gene3D" id="3.40.390.10">
    <property type="entry name" value="Collagenase (Catalytic Domain)"/>
    <property type="match status" value="1"/>
</dbReference>
<dbReference type="InterPro" id="IPR045090">
    <property type="entry name" value="Pept_M3A_M3B"/>
</dbReference>
<comment type="catalytic activity">
    <reaction evidence="7">
        <text>Hydrolysis of oligopeptides, with broad specificity. Gly or Ala commonly occur as P1 or P1' residues, but more distant residues are also important, as is shown by the fact that Z-Gly-Pro-Gly-|-Gly-Pro-Ala is cleaved, but not Z-(Gly)(5).</text>
        <dbReference type="EC" id="3.4.24.70"/>
    </reaction>
</comment>
<dbReference type="EMBL" id="BMXG01000003">
    <property type="protein sequence ID" value="GHB93606.1"/>
    <property type="molecule type" value="Genomic_DNA"/>
</dbReference>
<dbReference type="InterPro" id="IPR024079">
    <property type="entry name" value="MetalloPept_cat_dom_sf"/>
</dbReference>
<evidence type="ECO:0000256" key="6">
    <source>
        <dbReference type="ARBA" id="ARBA00023049"/>
    </source>
</evidence>
<accession>A0A8J3DDJ8</accession>
<dbReference type="SUPFAM" id="SSF55486">
    <property type="entry name" value="Metalloproteases ('zincins'), catalytic domain"/>
    <property type="match status" value="1"/>
</dbReference>
<dbReference type="InterPro" id="IPR045666">
    <property type="entry name" value="OpdA_N"/>
</dbReference>
<keyword evidence="13" id="KW-1185">Reference proteome</keyword>
<dbReference type="CDD" id="cd06456">
    <property type="entry name" value="M3A_DCP"/>
    <property type="match status" value="1"/>
</dbReference>
<keyword evidence="4 9" id="KW-0378">Hydrolase</keyword>
<dbReference type="Pfam" id="PF01432">
    <property type="entry name" value="Peptidase_M3"/>
    <property type="match status" value="1"/>
</dbReference>
<evidence type="ECO:0000256" key="8">
    <source>
        <dbReference type="ARBA" id="ARBA00026100"/>
    </source>
</evidence>
<proteinExistence type="inferred from homology"/>
<evidence type="ECO:0000256" key="1">
    <source>
        <dbReference type="ARBA" id="ARBA00006040"/>
    </source>
</evidence>
<dbReference type="PANTHER" id="PTHR43660">
    <property type="entry name" value="DIPEPTIDYL CARBOXYPEPTIDASE"/>
    <property type="match status" value="1"/>
</dbReference>
<gene>
    <name evidence="12" type="ORF">GCM10007047_06370</name>
</gene>
<comment type="caution">
    <text evidence="12">The sequence shown here is derived from an EMBL/GenBank/DDBJ whole genome shotgun (WGS) entry which is preliminary data.</text>
</comment>
<keyword evidence="5 9" id="KW-0862">Zinc</keyword>
<evidence type="ECO:0000256" key="3">
    <source>
        <dbReference type="ARBA" id="ARBA00022723"/>
    </source>
</evidence>
<evidence type="ECO:0000256" key="9">
    <source>
        <dbReference type="RuleBase" id="RU003435"/>
    </source>
</evidence>
<dbReference type="InterPro" id="IPR001567">
    <property type="entry name" value="Pept_M3A_M3B_dom"/>
</dbReference>
<keyword evidence="6 9" id="KW-0482">Metalloprotease</keyword>
<evidence type="ECO:0000256" key="7">
    <source>
        <dbReference type="ARBA" id="ARBA00024603"/>
    </source>
</evidence>
<organism evidence="12 13">
    <name type="scientific">Cerasicoccus arenae</name>
    <dbReference type="NCBI Taxonomy" id="424488"/>
    <lineage>
        <taxon>Bacteria</taxon>
        <taxon>Pseudomonadati</taxon>
        <taxon>Verrucomicrobiota</taxon>
        <taxon>Opitutia</taxon>
        <taxon>Puniceicoccales</taxon>
        <taxon>Cerasicoccaceae</taxon>
        <taxon>Cerasicoccus</taxon>
    </lineage>
</organism>
<dbReference type="GO" id="GO:0004222">
    <property type="term" value="F:metalloendopeptidase activity"/>
    <property type="evidence" value="ECO:0007669"/>
    <property type="project" value="UniProtKB-EC"/>
</dbReference>
<reference evidence="12" key="2">
    <citation type="submission" date="2020-09" db="EMBL/GenBank/DDBJ databases">
        <authorList>
            <person name="Sun Q."/>
            <person name="Kim S."/>
        </authorList>
    </citation>
    <scope>NUCLEOTIDE SEQUENCE</scope>
    <source>
        <strain evidence="12">KCTC 12870</strain>
    </source>
</reference>
<dbReference type="AlphaFoldDB" id="A0A8J3DDJ8"/>
<dbReference type="FunFam" id="3.40.390.10:FF:000009">
    <property type="entry name" value="Oligopeptidase A"/>
    <property type="match status" value="1"/>
</dbReference>
<feature type="domain" description="Peptidase M3A/M3B catalytic" evidence="10">
    <location>
        <begin position="240"/>
        <end position="715"/>
    </location>
</feature>